<dbReference type="EMBL" id="JWZT01000486">
    <property type="protein sequence ID" value="KII74240.1"/>
    <property type="molecule type" value="Genomic_DNA"/>
</dbReference>
<comment type="caution">
    <text evidence="1">The sequence shown here is derived from an EMBL/GenBank/DDBJ whole genome shotgun (WGS) entry which is preliminary data.</text>
</comment>
<organism evidence="1 2">
    <name type="scientific">Thelohanellus kitauei</name>
    <name type="common">Myxosporean</name>
    <dbReference type="NCBI Taxonomy" id="669202"/>
    <lineage>
        <taxon>Eukaryota</taxon>
        <taxon>Metazoa</taxon>
        <taxon>Cnidaria</taxon>
        <taxon>Myxozoa</taxon>
        <taxon>Myxosporea</taxon>
        <taxon>Bivalvulida</taxon>
        <taxon>Platysporina</taxon>
        <taxon>Myxobolidae</taxon>
        <taxon>Thelohanellus</taxon>
    </lineage>
</organism>
<dbReference type="AlphaFoldDB" id="A0A0C2ND66"/>
<reference evidence="1 2" key="1">
    <citation type="journal article" date="2014" name="Genome Biol. Evol.">
        <title>The genome of the myxosporean Thelohanellus kitauei shows adaptations to nutrient acquisition within its fish host.</title>
        <authorList>
            <person name="Yang Y."/>
            <person name="Xiong J."/>
            <person name="Zhou Z."/>
            <person name="Huo F."/>
            <person name="Miao W."/>
            <person name="Ran C."/>
            <person name="Liu Y."/>
            <person name="Zhang J."/>
            <person name="Feng J."/>
            <person name="Wang M."/>
            <person name="Wang M."/>
            <person name="Wang L."/>
            <person name="Yao B."/>
        </authorList>
    </citation>
    <scope>NUCLEOTIDE SEQUENCE [LARGE SCALE GENOMIC DNA]</scope>
    <source>
        <strain evidence="1">Wuqing</strain>
    </source>
</reference>
<protein>
    <submittedName>
        <fullName evidence="1">Uncharacterized protein</fullName>
    </submittedName>
</protein>
<gene>
    <name evidence="1" type="ORF">RF11_07173</name>
</gene>
<proteinExistence type="predicted"/>
<keyword evidence="2" id="KW-1185">Reference proteome</keyword>
<accession>A0A0C2ND66</accession>
<sequence>MPRISNNAQFILRIKFQINIKCSVVSLSYRTALPTAVDPTTTYDGVLNAWNKSRRCRDAIPVDRIKTRLYLAYIWQEPGINGVDEMRPTSKNNCINAQIVLSNENSLNATRGKGGRNVRHLNETLEVLKPSPVHFCTDFTSTASSTLSTYGRDVLRLGTFLQAVKGYDSKSVFVRCEVKDLFKITISATAPGPGSDDLVQRIKTLSRSMPSLGLLVVEPAHIDSENDLLPLTFHQCCCRSIDLECKCVPNRGPNYMALTIKAVWCLFSSRLPIINDSYCIVSKYFVHHFNLLDCVDNRDPVRYFPANECRLGIGGVFSRWESCTTLTACRRVPSRSTSLPYVETVAFAIDEKSVKKYTGAGLNTSS</sequence>
<evidence type="ECO:0000313" key="1">
    <source>
        <dbReference type="EMBL" id="KII74240.1"/>
    </source>
</evidence>
<name>A0A0C2ND66_THEKT</name>
<dbReference type="Proteomes" id="UP000031668">
    <property type="component" value="Unassembled WGS sequence"/>
</dbReference>
<evidence type="ECO:0000313" key="2">
    <source>
        <dbReference type="Proteomes" id="UP000031668"/>
    </source>
</evidence>